<protein>
    <recommendedName>
        <fullName evidence="2">Glucodextranase-like C-terminal domain-containing protein</fullName>
    </recommendedName>
</protein>
<reference evidence="3" key="1">
    <citation type="submission" date="2019-12" db="EMBL/GenBank/DDBJ databases">
        <authorList>
            <person name="zhang j."/>
            <person name="sun C.M."/>
        </authorList>
    </citation>
    <scope>NUCLEOTIDE SEQUENCE</scope>
    <source>
        <strain evidence="3">NS-1</strain>
    </source>
</reference>
<dbReference type="CDD" id="cd09626">
    <property type="entry name" value="DOMON_glucodextranase_like"/>
    <property type="match status" value="1"/>
</dbReference>
<evidence type="ECO:0000313" key="3">
    <source>
        <dbReference type="EMBL" id="QTL97037.1"/>
    </source>
</evidence>
<proteinExistence type="predicted"/>
<feature type="transmembrane region" description="Helical" evidence="1">
    <location>
        <begin position="274"/>
        <end position="293"/>
    </location>
</feature>
<dbReference type="RefSeq" id="WP_230868700.1">
    <property type="nucleotide sequence ID" value="NZ_CP046640.1"/>
</dbReference>
<dbReference type="SUPFAM" id="SSF49344">
    <property type="entry name" value="CBD9-like"/>
    <property type="match status" value="1"/>
</dbReference>
<name>A0A8A7KDR3_9FIRM</name>
<feature type="domain" description="Glucodextranase-like C-terminal" evidence="2">
    <location>
        <begin position="32"/>
        <end position="256"/>
    </location>
</feature>
<dbReference type="InterPro" id="IPR019248">
    <property type="entry name" value="Glucodextran_C"/>
</dbReference>
<evidence type="ECO:0000313" key="4">
    <source>
        <dbReference type="Proteomes" id="UP000665020"/>
    </source>
</evidence>
<gene>
    <name evidence="3" type="ORF">GM661_03110</name>
</gene>
<dbReference type="KEGG" id="ifn:GM661_03110"/>
<keyword evidence="1" id="KW-0472">Membrane</keyword>
<dbReference type="Proteomes" id="UP000665020">
    <property type="component" value="Chromosome"/>
</dbReference>
<keyword evidence="1" id="KW-0812">Transmembrane</keyword>
<sequence length="303" mass="35365">MKGKFFGLLIFFFIIMFFSVGNSSAYTGEFFFSIDDPEGDDFGPGTYEYPSDEVFQPYQGLFDITNFAIAKDEGQYIFRFRFKQLKDPWNSKFGFSLPLIHLYIDNQRGGSTELFKKGARVRLDEHYPWNALLEISGWWVRVFEPGDQDKEDDFWYAEENPWELKNVDLRVKNNEIYLYLDQAVTGPLEGAEIFLLVGSFDPFGPDYLRELSNRPSAWNFYDRVGRDLENAPLVIDLLTPNKVSQIDILQKYDADRLAEITPVKVSDQEGNLLYIYYFIALTFFLGLLILIAYKNPFLRNNKK</sequence>
<organism evidence="3 4">
    <name type="scientific">Iocasia fonsfrigidae</name>
    <dbReference type="NCBI Taxonomy" id="2682810"/>
    <lineage>
        <taxon>Bacteria</taxon>
        <taxon>Bacillati</taxon>
        <taxon>Bacillota</taxon>
        <taxon>Clostridia</taxon>
        <taxon>Halanaerobiales</taxon>
        <taxon>Halanaerobiaceae</taxon>
        <taxon>Iocasia</taxon>
    </lineage>
</organism>
<keyword evidence="4" id="KW-1185">Reference proteome</keyword>
<keyword evidence="1" id="KW-1133">Transmembrane helix</keyword>
<evidence type="ECO:0000259" key="2">
    <source>
        <dbReference type="Pfam" id="PF09985"/>
    </source>
</evidence>
<dbReference type="Pfam" id="PF09985">
    <property type="entry name" value="Glucodextran_C"/>
    <property type="match status" value="1"/>
</dbReference>
<dbReference type="AlphaFoldDB" id="A0A8A7KDR3"/>
<evidence type="ECO:0000256" key="1">
    <source>
        <dbReference type="SAM" id="Phobius"/>
    </source>
</evidence>
<dbReference type="EMBL" id="CP046640">
    <property type="protein sequence ID" value="QTL97037.1"/>
    <property type="molecule type" value="Genomic_DNA"/>
</dbReference>
<dbReference type="Gene3D" id="2.60.40.1190">
    <property type="match status" value="1"/>
</dbReference>
<accession>A0A8A7KDR3</accession>